<dbReference type="InterPro" id="IPR029057">
    <property type="entry name" value="PRTase-like"/>
</dbReference>
<accession>A0A382JPM6</accession>
<proteinExistence type="predicted"/>
<dbReference type="PANTHER" id="PTHR43363">
    <property type="entry name" value="HYPOXANTHINE PHOSPHORIBOSYLTRANSFERASE"/>
    <property type="match status" value="1"/>
</dbReference>
<evidence type="ECO:0000256" key="1">
    <source>
        <dbReference type="ARBA" id="ARBA00022676"/>
    </source>
</evidence>
<dbReference type="Gene3D" id="3.40.50.2020">
    <property type="match status" value="1"/>
</dbReference>
<dbReference type="PANTHER" id="PTHR43363:SF1">
    <property type="entry name" value="HYPOXANTHINE-GUANINE PHOSPHORIBOSYLTRANSFERASE"/>
    <property type="match status" value="1"/>
</dbReference>
<dbReference type="Pfam" id="PF00156">
    <property type="entry name" value="Pribosyltran"/>
    <property type="match status" value="1"/>
</dbReference>
<sequence length="192" mass="21473">MDKIVLSAMDLLKDSFQLGVEILESGFEPTMIIAIWRGGAPVGMAVQEVLAYCGVESDHIAIRTSSYTGTNQRGDVTVHGLNYIIKKIGCDDRVLIVDDVFDTGNTVKELIGAIGRRARNNTPEDIRIAVPWFKPSRNKTNIKPHFYLRETTAWLVFPHELDALSLQEMREARPALHDIIHDVSSGRELTND</sequence>
<dbReference type="CDD" id="cd06223">
    <property type="entry name" value="PRTases_typeI"/>
    <property type="match status" value="1"/>
</dbReference>
<evidence type="ECO:0000259" key="3">
    <source>
        <dbReference type="Pfam" id="PF00156"/>
    </source>
</evidence>
<name>A0A382JPM6_9ZZZZ</name>
<keyword evidence="1" id="KW-0328">Glycosyltransferase</keyword>
<evidence type="ECO:0000256" key="2">
    <source>
        <dbReference type="ARBA" id="ARBA00022679"/>
    </source>
</evidence>
<dbReference type="AlphaFoldDB" id="A0A382JPM6"/>
<dbReference type="InterPro" id="IPR000836">
    <property type="entry name" value="PRTase_dom"/>
</dbReference>
<protein>
    <recommendedName>
        <fullName evidence="3">Phosphoribosyltransferase domain-containing protein</fullName>
    </recommendedName>
</protein>
<feature type="domain" description="Phosphoribosyltransferase" evidence="3">
    <location>
        <begin position="20"/>
        <end position="149"/>
    </location>
</feature>
<organism evidence="4">
    <name type="scientific">marine metagenome</name>
    <dbReference type="NCBI Taxonomy" id="408172"/>
    <lineage>
        <taxon>unclassified sequences</taxon>
        <taxon>metagenomes</taxon>
        <taxon>ecological metagenomes</taxon>
    </lineage>
</organism>
<keyword evidence="2" id="KW-0808">Transferase</keyword>
<gene>
    <name evidence="4" type="ORF">METZ01_LOCUS266479</name>
</gene>
<dbReference type="SUPFAM" id="SSF53271">
    <property type="entry name" value="PRTase-like"/>
    <property type="match status" value="1"/>
</dbReference>
<evidence type="ECO:0000313" key="4">
    <source>
        <dbReference type="EMBL" id="SVC13625.1"/>
    </source>
</evidence>
<dbReference type="GO" id="GO:0016757">
    <property type="term" value="F:glycosyltransferase activity"/>
    <property type="evidence" value="ECO:0007669"/>
    <property type="project" value="UniProtKB-KW"/>
</dbReference>
<dbReference type="EMBL" id="UINC01075442">
    <property type="protein sequence ID" value="SVC13625.1"/>
    <property type="molecule type" value="Genomic_DNA"/>
</dbReference>
<reference evidence="4" key="1">
    <citation type="submission" date="2018-05" db="EMBL/GenBank/DDBJ databases">
        <authorList>
            <person name="Lanie J.A."/>
            <person name="Ng W.-L."/>
            <person name="Kazmierczak K.M."/>
            <person name="Andrzejewski T.M."/>
            <person name="Davidsen T.M."/>
            <person name="Wayne K.J."/>
            <person name="Tettelin H."/>
            <person name="Glass J.I."/>
            <person name="Rusch D."/>
            <person name="Podicherti R."/>
            <person name="Tsui H.-C.T."/>
            <person name="Winkler M.E."/>
        </authorList>
    </citation>
    <scope>NUCLEOTIDE SEQUENCE</scope>
</reference>